<evidence type="ECO:0000259" key="2">
    <source>
        <dbReference type="PROSITE" id="PS50222"/>
    </source>
</evidence>
<dbReference type="AlphaFoldDB" id="K3WAK5"/>
<dbReference type="InterPro" id="IPR018247">
    <property type="entry name" value="EF_Hand_1_Ca_BS"/>
</dbReference>
<dbReference type="eggNOG" id="ENOG502S5EV">
    <property type="taxonomic scope" value="Eukaryota"/>
</dbReference>
<dbReference type="HOGENOM" id="CLU_838060_0_0_1"/>
<dbReference type="Proteomes" id="UP000019132">
    <property type="component" value="Unassembled WGS sequence"/>
</dbReference>
<reference evidence="4" key="2">
    <citation type="submission" date="2010-04" db="EMBL/GenBank/DDBJ databases">
        <authorList>
            <person name="Buell R."/>
            <person name="Hamilton J."/>
            <person name="Hostetler J."/>
        </authorList>
    </citation>
    <scope>NUCLEOTIDE SEQUENCE [LARGE SCALE GENOMIC DNA]</scope>
    <source>
        <strain evidence="4">DAOM:BR144</strain>
    </source>
</reference>
<dbReference type="PROSITE" id="PS00018">
    <property type="entry name" value="EF_HAND_1"/>
    <property type="match status" value="1"/>
</dbReference>
<dbReference type="GO" id="GO:0005509">
    <property type="term" value="F:calcium ion binding"/>
    <property type="evidence" value="ECO:0007669"/>
    <property type="project" value="InterPro"/>
</dbReference>
<dbReference type="OMA" id="ERIYHAT"/>
<evidence type="ECO:0000256" key="1">
    <source>
        <dbReference type="ARBA" id="ARBA00022837"/>
    </source>
</evidence>
<dbReference type="InterPro" id="IPR002048">
    <property type="entry name" value="EF_hand_dom"/>
</dbReference>
<evidence type="ECO:0000313" key="3">
    <source>
        <dbReference type="EnsemblProtists" id="PYU1_T001996"/>
    </source>
</evidence>
<protein>
    <recommendedName>
        <fullName evidence="2">EF-hand domain-containing protein</fullName>
    </recommendedName>
</protein>
<dbReference type="EnsemblProtists" id="PYU1_T001996">
    <property type="protein sequence ID" value="PYU1_T001996"/>
    <property type="gene ID" value="PYU1_G001994"/>
</dbReference>
<proteinExistence type="predicted"/>
<feature type="domain" description="EF-hand" evidence="2">
    <location>
        <begin position="227"/>
        <end position="262"/>
    </location>
</feature>
<evidence type="ECO:0000313" key="4">
    <source>
        <dbReference type="Proteomes" id="UP000019132"/>
    </source>
</evidence>
<dbReference type="EMBL" id="GL376634">
    <property type="status" value="NOT_ANNOTATED_CDS"/>
    <property type="molecule type" value="Genomic_DNA"/>
</dbReference>
<dbReference type="SUPFAM" id="SSF47473">
    <property type="entry name" value="EF-hand"/>
    <property type="match status" value="1"/>
</dbReference>
<dbReference type="InParanoid" id="K3WAK5"/>
<reference evidence="4" key="1">
    <citation type="journal article" date="2010" name="Genome Biol.">
        <title>Genome sequence of the necrotrophic plant pathogen Pythium ultimum reveals original pathogenicity mechanisms and effector repertoire.</title>
        <authorList>
            <person name="Levesque C.A."/>
            <person name="Brouwer H."/>
            <person name="Cano L."/>
            <person name="Hamilton J.P."/>
            <person name="Holt C."/>
            <person name="Huitema E."/>
            <person name="Raffaele S."/>
            <person name="Robideau G.P."/>
            <person name="Thines M."/>
            <person name="Win J."/>
            <person name="Zerillo M.M."/>
            <person name="Beakes G.W."/>
            <person name="Boore J.L."/>
            <person name="Busam D."/>
            <person name="Dumas B."/>
            <person name="Ferriera S."/>
            <person name="Fuerstenberg S.I."/>
            <person name="Gachon C.M."/>
            <person name="Gaulin E."/>
            <person name="Govers F."/>
            <person name="Grenville-Briggs L."/>
            <person name="Horner N."/>
            <person name="Hostetler J."/>
            <person name="Jiang R.H."/>
            <person name="Johnson J."/>
            <person name="Krajaejun T."/>
            <person name="Lin H."/>
            <person name="Meijer H.J."/>
            <person name="Moore B."/>
            <person name="Morris P."/>
            <person name="Phuntmart V."/>
            <person name="Puiu D."/>
            <person name="Shetty J."/>
            <person name="Stajich J.E."/>
            <person name="Tripathy S."/>
            <person name="Wawra S."/>
            <person name="van West P."/>
            <person name="Whitty B.R."/>
            <person name="Coutinho P.M."/>
            <person name="Henrissat B."/>
            <person name="Martin F."/>
            <person name="Thomas P.D."/>
            <person name="Tyler B.M."/>
            <person name="De Vries R.P."/>
            <person name="Kamoun S."/>
            <person name="Yandell M."/>
            <person name="Tisserat N."/>
            <person name="Buell C.R."/>
        </authorList>
    </citation>
    <scope>NUCLEOTIDE SEQUENCE</scope>
    <source>
        <strain evidence="4">DAOM:BR144</strain>
    </source>
</reference>
<dbReference type="VEuPathDB" id="FungiDB:PYU1_G001994"/>
<keyword evidence="1" id="KW-0106">Calcium</keyword>
<keyword evidence="4" id="KW-1185">Reference proteome</keyword>
<dbReference type="InterPro" id="IPR011992">
    <property type="entry name" value="EF-hand-dom_pair"/>
</dbReference>
<dbReference type="PROSITE" id="PS50222">
    <property type="entry name" value="EF_HAND_2"/>
    <property type="match status" value="1"/>
</dbReference>
<name>K3WAK5_GLOUD</name>
<dbReference type="Gene3D" id="1.10.238.10">
    <property type="entry name" value="EF-hand"/>
    <property type="match status" value="1"/>
</dbReference>
<sequence length="332" mass="36249">MATGGCSNGIKTLSLAERLQNFRGQIRLELPDVGDASVRLQIIVSGTSYLLRYQVESIGAEVSVFNKAGSMTSWITTSNARTIQLRTFLNADGSPRSECKQIASLLDILEILDLFDVFRASLSAVVVAPAANPQQDANQEIFCATSDKNSYVFAFDSATGCPLTVTQSAVVESAASSITAQFSKLRMIVEDYMRFKDGSIDIPHGIKSDVELMIDTAMTCFSQWSFKSQQRIMELFDLIDKDGDGCISSEDVYDQLVFAGQSEHQSTSIAVEMSRLLCDASNPSEEFQFYKFCGFWITMLADGYRVSDPANEATVPMAFENLFLGGGGATSI</sequence>
<reference evidence="3" key="3">
    <citation type="submission" date="2015-02" db="UniProtKB">
        <authorList>
            <consortium name="EnsemblProtists"/>
        </authorList>
    </citation>
    <scope>IDENTIFICATION</scope>
    <source>
        <strain evidence="3">DAOM BR144</strain>
    </source>
</reference>
<accession>K3WAK5</accession>
<organism evidence="3 4">
    <name type="scientific">Globisporangium ultimum (strain ATCC 200006 / CBS 805.95 / DAOM BR144)</name>
    <name type="common">Pythium ultimum</name>
    <dbReference type="NCBI Taxonomy" id="431595"/>
    <lineage>
        <taxon>Eukaryota</taxon>
        <taxon>Sar</taxon>
        <taxon>Stramenopiles</taxon>
        <taxon>Oomycota</taxon>
        <taxon>Peronosporomycetes</taxon>
        <taxon>Pythiales</taxon>
        <taxon>Pythiaceae</taxon>
        <taxon>Globisporangium</taxon>
    </lineage>
</organism>